<dbReference type="InterPro" id="IPR051214">
    <property type="entry name" value="GH32_Enzymes"/>
</dbReference>
<comment type="subcellular location">
    <subcellularLocation>
        <location evidence="9">Cytoplasm</location>
    </subcellularLocation>
</comment>
<dbReference type="RefSeq" id="WP_006586883.1">
    <property type="nucleotide sequence ID" value="NZ_CABMGH010000061.1"/>
</dbReference>
<dbReference type="Pfam" id="PF08244">
    <property type="entry name" value="Glyco_hydro_32C"/>
    <property type="match status" value="1"/>
</dbReference>
<keyword evidence="9" id="KW-0963">Cytoplasm</keyword>
<sequence>MEWSTEKRYLPYEKWSAKTLLELQSQASNSPYQLHYHIRPKSGLLNDPNGFSYFNNEWHVFYQSYPFGPVHGLKSWEHCVSKDLVHWKDLGTAIYPDTELDSHGAYSGSAKVIDDKLFLMYTGNARDTEWVRHPHQMGAFMDKNNHIEKLPNSLIEQPQHTTDHFRDPQILEHNGKYYCILGAQDKATKTGKIALFEAKDIKGPWHDLGYIDFTNEEMGYMIECPNLVFIDEKPVLIFCPQGLDKAIVKYENIYPNMVLVGDKFDFTSAQFDSKHSIQNLDDGFDVYATQPFNAPDGKVYALSWVGLPDLTYPTDIENWSGCYSQVKELSLKDGQLIQKPVSTIKNLRQEEVNFTGELDTKNQYELKLEVAASQKTTLHIAANETNTESLKLHIDTANGELILDRQNSGFTVNEKYGTERAIKLPQNTTLDLDIFVDHSLIEVFVNNGEHVLTARFFPKKGSNKLLLDENIKFKGQYWEMADI</sequence>
<evidence type="ECO:0000313" key="12">
    <source>
        <dbReference type="EMBL" id="MCZ3844058.1"/>
    </source>
</evidence>
<dbReference type="CDD" id="cd18623">
    <property type="entry name" value="GH32_ScrB-like"/>
    <property type="match status" value="1"/>
</dbReference>
<evidence type="ECO:0000256" key="5">
    <source>
        <dbReference type="ARBA" id="ARBA00022801"/>
    </source>
</evidence>
<feature type="domain" description="Glycosyl hydrolase family 32 N-terminal" evidence="10">
    <location>
        <begin position="37"/>
        <end position="340"/>
    </location>
</feature>
<protein>
    <recommendedName>
        <fullName evidence="4 8">Sucrose-6-phosphate hydrolase</fullName>
        <ecNumber evidence="3 8">3.2.1.26</ecNumber>
    </recommendedName>
    <alternativeName>
        <fullName evidence="7 9">Invertase</fullName>
    </alternativeName>
</protein>
<dbReference type="AlphaFoldDB" id="A0AAP3M3S1"/>
<dbReference type="SUPFAM" id="SSF75005">
    <property type="entry name" value="Arabinanase/levansucrase/invertase"/>
    <property type="match status" value="1"/>
</dbReference>
<evidence type="ECO:0000256" key="8">
    <source>
        <dbReference type="RuleBase" id="RU362110"/>
    </source>
</evidence>
<dbReference type="EMBL" id="JAKHLF010000001">
    <property type="protein sequence ID" value="MCZ3844058.1"/>
    <property type="molecule type" value="Genomic_DNA"/>
</dbReference>
<dbReference type="InterPro" id="IPR018053">
    <property type="entry name" value="Glyco_hydro_32_AS"/>
</dbReference>
<dbReference type="InterPro" id="IPR001362">
    <property type="entry name" value="Glyco_hydro_32"/>
</dbReference>
<dbReference type="SMART" id="SM00640">
    <property type="entry name" value="Glyco_32"/>
    <property type="match status" value="1"/>
</dbReference>
<proteinExistence type="inferred from homology"/>
<dbReference type="InterPro" id="IPR013189">
    <property type="entry name" value="Glyco_hydro_32_C"/>
</dbReference>
<evidence type="ECO:0000256" key="9">
    <source>
        <dbReference type="RuleBase" id="RU365015"/>
    </source>
</evidence>
<dbReference type="GeneID" id="97459704"/>
<dbReference type="InterPro" id="IPR013148">
    <property type="entry name" value="Glyco_hydro_32_N"/>
</dbReference>
<comment type="pathway">
    <text evidence="1 9">Glycan biosynthesis; sucrose metabolism.</text>
</comment>
<dbReference type="InterPro" id="IPR006232">
    <property type="entry name" value="Suc6P_hydrolase"/>
</dbReference>
<dbReference type="Gene3D" id="2.115.10.20">
    <property type="entry name" value="Glycosyl hydrolase domain, family 43"/>
    <property type="match status" value="1"/>
</dbReference>
<name>A0AAP3M3S1_9LACO</name>
<organism evidence="12 13">
    <name type="scientific">Lactobacillus mulieris</name>
    <dbReference type="NCBI Taxonomy" id="2508708"/>
    <lineage>
        <taxon>Bacteria</taxon>
        <taxon>Bacillati</taxon>
        <taxon>Bacillota</taxon>
        <taxon>Bacilli</taxon>
        <taxon>Lactobacillales</taxon>
        <taxon>Lactobacillaceae</taxon>
        <taxon>Lactobacillus</taxon>
    </lineage>
</organism>
<evidence type="ECO:0000256" key="3">
    <source>
        <dbReference type="ARBA" id="ARBA00012758"/>
    </source>
</evidence>
<dbReference type="GO" id="GO:0005975">
    <property type="term" value="P:carbohydrate metabolic process"/>
    <property type="evidence" value="ECO:0007669"/>
    <property type="project" value="InterPro"/>
</dbReference>
<comment type="catalytic activity">
    <reaction evidence="8">
        <text>Hydrolysis of terminal non-reducing beta-D-fructofuranoside residues in beta-D-fructofuranosides.</text>
        <dbReference type="EC" id="3.2.1.26"/>
    </reaction>
</comment>
<evidence type="ECO:0000256" key="7">
    <source>
        <dbReference type="ARBA" id="ARBA00033367"/>
    </source>
</evidence>
<dbReference type="EC" id="3.2.1.26" evidence="3 8"/>
<evidence type="ECO:0000256" key="1">
    <source>
        <dbReference type="ARBA" id="ARBA00004914"/>
    </source>
</evidence>
<dbReference type="InterPro" id="IPR013320">
    <property type="entry name" value="ConA-like_dom_sf"/>
</dbReference>
<dbReference type="Gene3D" id="2.60.120.560">
    <property type="entry name" value="Exo-inulinase, domain 1"/>
    <property type="match status" value="1"/>
</dbReference>
<comment type="caution">
    <text evidence="12">The sequence shown here is derived from an EMBL/GenBank/DDBJ whole genome shotgun (WGS) entry which is preliminary data.</text>
</comment>
<reference evidence="12" key="1">
    <citation type="submission" date="2022-01" db="EMBL/GenBank/DDBJ databases">
        <title>VMRC isolate genome collection.</title>
        <authorList>
            <person name="France M."/>
            <person name="Rutt L."/>
            <person name="Humphrys M."/>
            <person name="Ravel J."/>
        </authorList>
    </citation>
    <scope>NUCLEOTIDE SEQUENCE</scope>
    <source>
        <strain evidence="12">C0127B5</strain>
    </source>
</reference>
<evidence type="ECO:0000259" key="10">
    <source>
        <dbReference type="Pfam" id="PF00251"/>
    </source>
</evidence>
<dbReference type="GO" id="GO:0005737">
    <property type="term" value="C:cytoplasm"/>
    <property type="evidence" value="ECO:0007669"/>
    <property type="project" value="UniProtKB-SubCell"/>
</dbReference>
<keyword evidence="5 8" id="KW-0378">Hydrolase</keyword>
<comment type="similarity">
    <text evidence="2 8">Belongs to the glycosyl hydrolase 32 family.</text>
</comment>
<evidence type="ECO:0000256" key="6">
    <source>
        <dbReference type="ARBA" id="ARBA00023295"/>
    </source>
</evidence>
<keyword evidence="6 8" id="KW-0326">Glycosidase</keyword>
<dbReference type="NCBIfam" id="TIGR01322">
    <property type="entry name" value="scrB_fam"/>
    <property type="match status" value="1"/>
</dbReference>
<dbReference type="PANTHER" id="PTHR43101">
    <property type="entry name" value="BETA-FRUCTOSIDASE"/>
    <property type="match status" value="1"/>
</dbReference>
<dbReference type="SUPFAM" id="SSF49899">
    <property type="entry name" value="Concanavalin A-like lectins/glucanases"/>
    <property type="match status" value="1"/>
</dbReference>
<accession>A0AAP3M3S1</accession>
<evidence type="ECO:0000256" key="4">
    <source>
        <dbReference type="ARBA" id="ARBA00019623"/>
    </source>
</evidence>
<dbReference type="Pfam" id="PF00251">
    <property type="entry name" value="Glyco_hydro_32N"/>
    <property type="match status" value="1"/>
</dbReference>
<dbReference type="Proteomes" id="UP001213015">
    <property type="component" value="Unassembled WGS sequence"/>
</dbReference>
<evidence type="ECO:0000256" key="2">
    <source>
        <dbReference type="ARBA" id="ARBA00009902"/>
    </source>
</evidence>
<dbReference type="PROSITE" id="PS00609">
    <property type="entry name" value="GLYCOSYL_HYDROL_F32"/>
    <property type="match status" value="1"/>
</dbReference>
<comment type="function">
    <text evidence="9">Enables the bacterium to metabolize sucrose as a sole carbon source.</text>
</comment>
<dbReference type="GO" id="GO:0004564">
    <property type="term" value="F:beta-fructofuranosidase activity"/>
    <property type="evidence" value="ECO:0007669"/>
    <property type="project" value="UniProtKB-EC"/>
</dbReference>
<feature type="domain" description="Glycosyl hydrolase family 32 C-terminal" evidence="11">
    <location>
        <begin position="346"/>
        <end position="466"/>
    </location>
</feature>
<gene>
    <name evidence="12" type="ORF">L2422_00780</name>
</gene>
<evidence type="ECO:0000259" key="11">
    <source>
        <dbReference type="Pfam" id="PF08244"/>
    </source>
</evidence>
<dbReference type="InterPro" id="IPR023296">
    <property type="entry name" value="Glyco_hydro_beta-prop_sf"/>
</dbReference>
<evidence type="ECO:0000313" key="13">
    <source>
        <dbReference type="Proteomes" id="UP001213015"/>
    </source>
</evidence>
<dbReference type="PANTHER" id="PTHR43101:SF1">
    <property type="entry name" value="BETA-FRUCTOSIDASE"/>
    <property type="match status" value="1"/>
</dbReference>
<keyword evidence="9" id="KW-0119">Carbohydrate metabolism</keyword>